<dbReference type="RefSeq" id="WP_171835986.1">
    <property type="nucleotide sequence ID" value="NZ_CP053708.1"/>
</dbReference>
<dbReference type="Proteomes" id="UP000500767">
    <property type="component" value="Chromosome"/>
</dbReference>
<organism evidence="1 2">
    <name type="scientific">Lichenicola cladoniae</name>
    <dbReference type="NCBI Taxonomy" id="1484109"/>
    <lineage>
        <taxon>Bacteria</taxon>
        <taxon>Pseudomonadati</taxon>
        <taxon>Pseudomonadota</taxon>
        <taxon>Alphaproteobacteria</taxon>
        <taxon>Acetobacterales</taxon>
        <taxon>Acetobacteraceae</taxon>
        <taxon>Lichenicola</taxon>
    </lineage>
</organism>
<sequence length="149" mass="15122">MDVKKLIPLAALLALSACEVPSPAQRKMLDSMIGRSETDLVRSLGVPTRNFATGGHTFLAYVDNESSYSPGSPGVGWGWGWGGWGWGGGGFGGGYGGGFGGGYGGGFGGPWGGGYGGGFGPSYYQSSCTTTFEVNGGRVASWNVRGDGC</sequence>
<dbReference type="EMBL" id="CP053708">
    <property type="protein sequence ID" value="QKE90064.1"/>
    <property type="molecule type" value="Genomic_DNA"/>
</dbReference>
<proteinExistence type="predicted"/>
<evidence type="ECO:0000313" key="1">
    <source>
        <dbReference type="EMBL" id="QKE90064.1"/>
    </source>
</evidence>
<dbReference type="PROSITE" id="PS51257">
    <property type="entry name" value="PROKAR_LIPOPROTEIN"/>
    <property type="match status" value="1"/>
</dbReference>
<dbReference type="AlphaFoldDB" id="A0A6M8HNS4"/>
<protein>
    <submittedName>
        <fullName evidence="1">Uncharacterized protein</fullName>
    </submittedName>
</protein>
<name>A0A6M8HNS4_9PROT</name>
<gene>
    <name evidence="1" type="ORF">HN018_08375</name>
</gene>
<evidence type="ECO:0000313" key="2">
    <source>
        <dbReference type="Proteomes" id="UP000500767"/>
    </source>
</evidence>
<accession>A0A6M8HNS4</accession>
<reference evidence="1 2" key="1">
    <citation type="journal article" date="2014" name="World J. Microbiol. Biotechnol.">
        <title>Biodiversity and physiological characteristics of Antarctic and Arctic lichens-associated bacteria.</title>
        <authorList>
            <person name="Lee Y.M."/>
            <person name="Kim E.H."/>
            <person name="Lee H.K."/>
            <person name="Hong S.G."/>
        </authorList>
    </citation>
    <scope>NUCLEOTIDE SEQUENCE [LARGE SCALE GENOMIC DNA]</scope>
    <source>
        <strain evidence="1 2">PAMC 26569</strain>
    </source>
</reference>
<dbReference type="KEGG" id="lck:HN018_08375"/>
<keyword evidence="2" id="KW-1185">Reference proteome</keyword>